<dbReference type="GO" id="GO:0046872">
    <property type="term" value="F:metal ion binding"/>
    <property type="evidence" value="ECO:0007669"/>
    <property type="project" value="UniProtKB-KW"/>
</dbReference>
<evidence type="ECO:0000259" key="7">
    <source>
        <dbReference type="Pfam" id="PF13183"/>
    </source>
</evidence>
<feature type="domain" description="Cysteine-rich" evidence="6">
    <location>
        <begin position="300"/>
        <end position="390"/>
    </location>
</feature>
<feature type="domain" description="4Fe-4S ferredoxin-type" evidence="7">
    <location>
        <begin position="23"/>
        <end position="96"/>
    </location>
</feature>
<keyword evidence="4" id="KW-0408">Iron</keyword>
<evidence type="ECO:0000256" key="5">
    <source>
        <dbReference type="ARBA" id="ARBA00023014"/>
    </source>
</evidence>
<evidence type="ECO:0000256" key="2">
    <source>
        <dbReference type="ARBA" id="ARBA00022723"/>
    </source>
</evidence>
<gene>
    <name evidence="8" type="ORF">ENS19_00800</name>
</gene>
<reference evidence="8" key="1">
    <citation type="journal article" date="2020" name="mSystems">
        <title>Genome- and Community-Level Interaction Insights into Carbon Utilization and Element Cycling Functions of Hydrothermarchaeota in Hydrothermal Sediment.</title>
        <authorList>
            <person name="Zhou Z."/>
            <person name="Liu Y."/>
            <person name="Xu W."/>
            <person name="Pan J."/>
            <person name="Luo Z.H."/>
            <person name="Li M."/>
        </authorList>
    </citation>
    <scope>NUCLEOTIDE SEQUENCE [LARGE SCALE GENOMIC DNA]</scope>
    <source>
        <strain evidence="8">SpSt-468</strain>
    </source>
</reference>
<evidence type="ECO:0000256" key="4">
    <source>
        <dbReference type="ARBA" id="ARBA00023004"/>
    </source>
</evidence>
<sequence>MSNVYPKSFKHIEDRLKAYKIPQQCIHCGTCRTYYQSKFWNPVCPSGQWKLFDPYYLSGKMQLAMGLIKGRIKWSKEIANPFFECTLCGNCSEQCHVVETDGRRPIYELALPLLEAVRADAVANGFGPDVQRKYCEAIVEKHNPYNEPHEKRTAWLKEALGEDAFSKSPDYVLFLGCTSSYRQKNIALATAKIFQKLGLKFTVMDDEYCCGSPILRTGRWEPVADLAKHNFEEVRKTGAKTVVTSCPGCFKVWAHDYAKENYGDVLGIEHDFKVLHTTELLSALLKEGKLKFGKPINAKVTFHDPCHMGRNLGEKALYDPPREILKAIPGVEFVEMERVKNVAWCCGSGGGVKAAFPEFAIWTGKERVNEALSTGASVLASTCPFCQRNLDDSAKAMATNMDVTDVVEMVEKAL</sequence>
<proteinExistence type="predicted"/>
<dbReference type="GO" id="GO:0005886">
    <property type="term" value="C:plasma membrane"/>
    <property type="evidence" value="ECO:0007669"/>
    <property type="project" value="TreeGrafter"/>
</dbReference>
<protein>
    <submittedName>
        <fullName evidence="8">(Fe-S)-binding protein</fullName>
    </submittedName>
</protein>
<dbReference type="PANTHER" id="PTHR43255">
    <property type="entry name" value="IRON-SULFUR-BINDING OXIDOREDUCTASE FADF-RELATED-RELATED"/>
    <property type="match status" value="1"/>
</dbReference>
<dbReference type="InterPro" id="IPR051460">
    <property type="entry name" value="HdrC_iron-sulfur_subunit"/>
</dbReference>
<dbReference type="AlphaFoldDB" id="A0A7C3ER10"/>
<keyword evidence="3" id="KW-0560">Oxidoreductase</keyword>
<accession>A0A7C3ER10</accession>
<evidence type="ECO:0000313" key="8">
    <source>
        <dbReference type="EMBL" id="HFK19804.1"/>
    </source>
</evidence>
<dbReference type="GO" id="GO:0051539">
    <property type="term" value="F:4 iron, 4 sulfur cluster binding"/>
    <property type="evidence" value="ECO:0007669"/>
    <property type="project" value="UniProtKB-KW"/>
</dbReference>
<dbReference type="Pfam" id="PF02754">
    <property type="entry name" value="CCG"/>
    <property type="match status" value="2"/>
</dbReference>
<dbReference type="EMBL" id="DSTX01000001">
    <property type="protein sequence ID" value="HFK19804.1"/>
    <property type="molecule type" value="Genomic_DNA"/>
</dbReference>
<keyword evidence="5" id="KW-0411">Iron-sulfur</keyword>
<keyword evidence="2" id="KW-0479">Metal-binding</keyword>
<dbReference type="SUPFAM" id="SSF46548">
    <property type="entry name" value="alpha-helical ferredoxin"/>
    <property type="match status" value="1"/>
</dbReference>
<dbReference type="GO" id="GO:0016491">
    <property type="term" value="F:oxidoreductase activity"/>
    <property type="evidence" value="ECO:0007669"/>
    <property type="project" value="UniProtKB-KW"/>
</dbReference>
<feature type="domain" description="Cysteine-rich" evidence="6">
    <location>
        <begin position="172"/>
        <end position="250"/>
    </location>
</feature>
<keyword evidence="1" id="KW-0004">4Fe-4S</keyword>
<name>A0A7C3ER10_9CREN</name>
<evidence type="ECO:0000256" key="3">
    <source>
        <dbReference type="ARBA" id="ARBA00023002"/>
    </source>
</evidence>
<dbReference type="Pfam" id="PF13183">
    <property type="entry name" value="Fer4_8"/>
    <property type="match status" value="1"/>
</dbReference>
<dbReference type="InterPro" id="IPR004017">
    <property type="entry name" value="Cys_rich_dom"/>
</dbReference>
<comment type="caution">
    <text evidence="8">The sequence shown here is derived from an EMBL/GenBank/DDBJ whole genome shotgun (WGS) entry which is preliminary data.</text>
</comment>
<dbReference type="PANTHER" id="PTHR43255:SF1">
    <property type="entry name" value="IRON-SULFUR-BINDING OXIDOREDUCTASE FADF-RELATED"/>
    <property type="match status" value="1"/>
</dbReference>
<evidence type="ECO:0000259" key="6">
    <source>
        <dbReference type="Pfam" id="PF02754"/>
    </source>
</evidence>
<organism evidence="8">
    <name type="scientific">Candidatus Methanomethylicus mesodigestus</name>
    <dbReference type="NCBI Taxonomy" id="1867258"/>
    <lineage>
        <taxon>Archaea</taxon>
        <taxon>Thermoproteota</taxon>
        <taxon>Methanosuratincolia</taxon>
        <taxon>Candidatus Methanomethylicales</taxon>
        <taxon>Candidatus Methanomethylicaceae</taxon>
        <taxon>Candidatus Methanomethylicus</taxon>
    </lineage>
</organism>
<dbReference type="InterPro" id="IPR017896">
    <property type="entry name" value="4Fe4S_Fe-S-bd"/>
</dbReference>
<evidence type="ECO:0000256" key="1">
    <source>
        <dbReference type="ARBA" id="ARBA00022485"/>
    </source>
</evidence>